<dbReference type="InterPro" id="IPR000873">
    <property type="entry name" value="AMP-dep_synth/lig_dom"/>
</dbReference>
<dbReference type="PROSITE" id="PS00012">
    <property type="entry name" value="PHOSPHOPANTETHEINE"/>
    <property type="match status" value="1"/>
</dbReference>
<sequence>MNETERLRTQLLGKLLSRAVDGSAPGAIRPAPRDGHLPASSAQKTLWFLDHLHGSSAAYNVPFAFRLDGELHTGALRAAVQDLVARHEILRTSFAGEGDDLVLRIAPEARLSVPLVNLTWVSPAHREQEVLKRITEEAERPFSLSGGPLLRVVVYQTAPNRHYLFVNYHHSLADGWSDGIFFRELWALYDGHATGVPAGLPALSLQFADYAKWEQESLKNGELRDKIDYWTGQLSGNLPSLTLPGGRPRAGRPTFQGRTILTDLPPELAERLHTVSQEARVSPFVVLLTALNLLLHRYTREEDIIVGTPAANRRSAELEGVMGLFVNTLALRTDHSGVPTVAELLRRTERTVLDALDHQEVSFAGVVEALALGRDLGANPVFQVLANYLDLRETWSPAGLAVEPVEFENRVTRFDLEAQFEVRPQGTQLRFIYATDRYDHDDVERMTAHFLAVLRAVLDTPDLRVDDVEFIADAERRQALEEWNAPVRPTAGPTLPAMVEEQVRLAPDATAVVFADESLSYAELNTRANRLAHALIAAGAGPERTVALVQPRSPDLIVALLAVLKSGATYLPVDPEHPADRIAHLLRDAAPVLAVTHSRTSDLVPATIPGLRLDDPAVAAEVCRRPDTDPTDADRICPPRDENAAYLLYTSGSTGLPKGVQMPVSALRNLLLWQREAIPGRPGARVAQFTAVGFDVSVQEILATLVNGKTLVVPDEDTRRSAERLARWLDRHRVNELYAPMPVIDAVYEAAQEQGLTLSALTDVQQAGEALTVNDRTREFHTRDAGRRLHNLYGPTETHVVTAYSLPGDSADWTASAPIGRPIGNARVYLLDDRLRPVPLGVAGELYLAGEGMARGYLNRPGLTAERFVADPYGAPGSRMYRSGDLARRRPDGELEFLGRADHQIKVRGVRIEPGEVEAVLASHPTVAQAAVVGRDDQPGGKYLAAYLVPAPGLTCDPDELRRHAAESLPVAMVPTAFVELPALPLTANGKLDRRALPAPLLDAVVSGRSPRNQRERDLCALFGEVLGRSWESIDDNFFFFGGHSLLATRLISRIRAVLGVELPIRAVFETPTVAGLAASVAEATRAREPLRPTARPDVVPLSFAQRRLWFLNQFETKRSAYNIPSALSLSGPLDIPALEAALGDVVARHESLRTVLPSTGGSPRQVVLDPVEARPVLRVTRTTPEEAGRLADRAAGEEFDVTADLPVRAHLFVTGPESYVFALVVHHIACDGWSLAPLWRELGTAYAARRAGTAPELPEAVVQYADYTLWQQRLLGDEGNPASIVSRQLAFWRQELAGAPEELVLPTDRRRPAVASNRGSSVPFRVPARLHRRLSAVAQDTDTSLFMVVQAALVALLTRLGSGTDIVLGAPVAGRTDEALDDLVGFFVNTLVLRTDSSGDPSLRELLHRVRATDLAAYENQDVPFERLVEALNPSRSLARHPLFQVMLAVHNDPEALPELPGIGVEELPLDLDSAAFDLHFDLTETRTAQAEPDGLECYIEYKADLFDRETVEGFAGRLVRALEAYTDDLDRPIGALDLLGAEERGRLLVEWNDTARPRRATTLPMAFEEQVARAPQAPAVRWDGRTLTYGELNEQANRVARQLIRAGIGAEDLVALVLPRSADLVATILGVLKAGAAYLPIDPGYPAGRIASILADASPATVLDTARVTELLAGDAPATAPDDPTDADRVRPLSPASPAYVIYTSGSTGRPKGVVIEHRSVVNFVIGNNNVYEITPADTVLHFATPTFDLAVLEIFCTLLAGATLAVAGDLERYDTDHLVDFIRNTAVTVADLPPALLPLIDPAALPGVRLLSVGGEAFPGTLVTTWATGGRRFINSYGPTESTVAQTLMDCAGPYDRTPPIGRPMENIQVYVLDNHLNPTPVGVPGELYLAGHGLARGYLGRPDLTAERFTACPFGTPGARMYRTGDMVRWTRHGVLEFLGRADDQVKIRGFRIEPAEIEATLTGHPGVEQARVLVTESPATGKQLAAYVMPKPGADQVGESALREHVAQALPDYMVPSAFLVLDVLPITPSGKLDQKALLALDLRAAARTHVPPATDSERLVAQVWQQVLGLEEVSTDANFFALGGHSLLVTQAVSQIRRLSGTALTIQAFFQAPTVAALGRVLDEADTGTQAEDAPRVVRRDRTLRSPRKDAG</sequence>
<evidence type="ECO:0000313" key="6">
    <source>
        <dbReference type="EMBL" id="ELS56303.1"/>
    </source>
</evidence>
<dbReference type="Gene3D" id="3.30.559.10">
    <property type="entry name" value="Chloramphenicol acetyltransferase-like domain"/>
    <property type="match status" value="2"/>
</dbReference>
<reference evidence="6 7" key="1">
    <citation type="journal article" date="2013" name="Genome Announc.">
        <title>Draft Genome Sequence of Streptomyces viridochromogenes Strain Tu57, Producer of Avilamycin.</title>
        <authorList>
            <person name="Gruning B.A."/>
            <person name="Erxleben A."/>
            <person name="Hahnlein A."/>
            <person name="Gunther S."/>
        </authorList>
    </citation>
    <scope>NUCLEOTIDE SEQUENCE [LARGE SCALE GENOMIC DNA]</scope>
    <source>
        <strain evidence="6 7">Tue57</strain>
    </source>
</reference>
<dbReference type="SUPFAM" id="SSF56801">
    <property type="entry name" value="Acetyl-CoA synthetase-like"/>
    <property type="match status" value="2"/>
</dbReference>
<dbReference type="GO" id="GO:0044550">
    <property type="term" value="P:secondary metabolite biosynthetic process"/>
    <property type="evidence" value="ECO:0007669"/>
    <property type="project" value="UniProtKB-ARBA"/>
</dbReference>
<evidence type="ECO:0000256" key="4">
    <source>
        <dbReference type="ARBA" id="ARBA00022553"/>
    </source>
</evidence>
<dbReference type="GO" id="GO:0043041">
    <property type="term" value="P:amino acid activation for nonribosomal peptide biosynthetic process"/>
    <property type="evidence" value="ECO:0007669"/>
    <property type="project" value="TreeGrafter"/>
</dbReference>
<dbReference type="InterPro" id="IPR020845">
    <property type="entry name" value="AMP-binding_CS"/>
</dbReference>
<evidence type="ECO:0000313" key="7">
    <source>
        <dbReference type="Proteomes" id="UP000011205"/>
    </source>
</evidence>
<dbReference type="InterPro" id="IPR020806">
    <property type="entry name" value="PKS_PP-bd"/>
</dbReference>
<dbReference type="PROSITE" id="PS00455">
    <property type="entry name" value="AMP_BINDING"/>
    <property type="match status" value="2"/>
</dbReference>
<keyword evidence="3" id="KW-0596">Phosphopantetheine</keyword>
<dbReference type="Gene3D" id="3.30.300.30">
    <property type="match status" value="2"/>
</dbReference>
<dbReference type="Proteomes" id="UP000011205">
    <property type="component" value="Unassembled WGS sequence"/>
</dbReference>
<dbReference type="CDD" id="cd19531">
    <property type="entry name" value="LCL_NRPS-like"/>
    <property type="match status" value="1"/>
</dbReference>
<dbReference type="Pfam" id="PF00668">
    <property type="entry name" value="Condensation"/>
    <property type="match status" value="2"/>
</dbReference>
<dbReference type="SUPFAM" id="SSF52777">
    <property type="entry name" value="CoA-dependent acyltransferases"/>
    <property type="match status" value="4"/>
</dbReference>
<accession>L8PJW0</accession>
<dbReference type="SMART" id="SM00823">
    <property type="entry name" value="PKS_PP"/>
    <property type="match status" value="2"/>
</dbReference>
<proteinExistence type="inferred from homology"/>
<dbReference type="PROSITE" id="PS50075">
    <property type="entry name" value="CARRIER"/>
    <property type="match status" value="2"/>
</dbReference>
<dbReference type="CDD" id="cd05930">
    <property type="entry name" value="A_NRPS"/>
    <property type="match status" value="1"/>
</dbReference>
<feature type="domain" description="Carrier" evidence="5">
    <location>
        <begin position="1010"/>
        <end position="1085"/>
    </location>
</feature>
<dbReference type="PATRIC" id="fig|1160705.3.peg.2701"/>
<dbReference type="GO" id="GO:0008610">
    <property type="term" value="P:lipid biosynthetic process"/>
    <property type="evidence" value="ECO:0007669"/>
    <property type="project" value="UniProtKB-ARBA"/>
</dbReference>
<evidence type="ECO:0000256" key="2">
    <source>
        <dbReference type="ARBA" id="ARBA00006432"/>
    </source>
</evidence>
<dbReference type="GO" id="GO:0017000">
    <property type="term" value="P:antibiotic biosynthetic process"/>
    <property type="evidence" value="ECO:0007669"/>
    <property type="project" value="UniProtKB-ARBA"/>
</dbReference>
<dbReference type="FunFam" id="1.10.1200.10:FF:000016">
    <property type="entry name" value="Non-ribosomal peptide synthase"/>
    <property type="match status" value="1"/>
</dbReference>
<dbReference type="GO" id="GO:0031177">
    <property type="term" value="F:phosphopantetheine binding"/>
    <property type="evidence" value="ECO:0007669"/>
    <property type="project" value="InterPro"/>
</dbReference>
<dbReference type="InterPro" id="IPR036736">
    <property type="entry name" value="ACP-like_sf"/>
</dbReference>
<dbReference type="CDD" id="cd19540">
    <property type="entry name" value="LCL_NRPS-like"/>
    <property type="match status" value="1"/>
</dbReference>
<dbReference type="Pfam" id="PF00550">
    <property type="entry name" value="PP-binding"/>
    <property type="match status" value="2"/>
</dbReference>
<dbReference type="EMBL" id="AMLP01000089">
    <property type="protein sequence ID" value="ELS56303.1"/>
    <property type="molecule type" value="Genomic_DNA"/>
</dbReference>
<dbReference type="InterPro" id="IPR010071">
    <property type="entry name" value="AA_adenyl_dom"/>
</dbReference>
<evidence type="ECO:0000259" key="5">
    <source>
        <dbReference type="PROSITE" id="PS50075"/>
    </source>
</evidence>
<dbReference type="GO" id="GO:0005829">
    <property type="term" value="C:cytosol"/>
    <property type="evidence" value="ECO:0007669"/>
    <property type="project" value="TreeGrafter"/>
</dbReference>
<keyword evidence="4" id="KW-0597">Phosphoprotein</keyword>
<name>L8PJW0_STRVR</name>
<dbReference type="Gene3D" id="3.40.50.1820">
    <property type="entry name" value="alpha/beta hydrolase"/>
    <property type="match status" value="1"/>
</dbReference>
<dbReference type="FunFam" id="3.30.300.30:FF:000010">
    <property type="entry name" value="Enterobactin synthetase component F"/>
    <property type="match status" value="2"/>
</dbReference>
<dbReference type="Pfam" id="PF00501">
    <property type="entry name" value="AMP-binding"/>
    <property type="match status" value="2"/>
</dbReference>
<dbReference type="PANTHER" id="PTHR45527">
    <property type="entry name" value="NONRIBOSOMAL PEPTIDE SYNTHETASE"/>
    <property type="match status" value="1"/>
</dbReference>
<protein>
    <submittedName>
        <fullName evidence="6">Putative Peptide synthetase</fullName>
    </submittedName>
</protein>
<feature type="domain" description="Carrier" evidence="5">
    <location>
        <begin position="2057"/>
        <end position="2132"/>
    </location>
</feature>
<dbReference type="InterPro" id="IPR009081">
    <property type="entry name" value="PP-bd_ACP"/>
</dbReference>
<dbReference type="Gene3D" id="3.30.559.30">
    <property type="entry name" value="Nonribosomal peptide synthetase, condensation domain"/>
    <property type="match status" value="2"/>
</dbReference>
<dbReference type="Gene3D" id="2.30.38.10">
    <property type="entry name" value="Luciferase, Domain 3"/>
    <property type="match status" value="2"/>
</dbReference>
<dbReference type="FunFam" id="3.40.50.980:FF:000001">
    <property type="entry name" value="Non-ribosomal peptide synthetase"/>
    <property type="match status" value="2"/>
</dbReference>
<dbReference type="PANTHER" id="PTHR45527:SF1">
    <property type="entry name" value="FATTY ACID SYNTHASE"/>
    <property type="match status" value="1"/>
</dbReference>
<dbReference type="CDD" id="cd17651">
    <property type="entry name" value="A_NRPS_VisG_like"/>
    <property type="match status" value="1"/>
</dbReference>
<dbReference type="GO" id="GO:0003824">
    <property type="term" value="F:catalytic activity"/>
    <property type="evidence" value="ECO:0007669"/>
    <property type="project" value="InterPro"/>
</dbReference>
<organism evidence="6 7">
    <name type="scientific">Streptomyces viridochromogenes Tue57</name>
    <dbReference type="NCBI Taxonomy" id="1160705"/>
    <lineage>
        <taxon>Bacteria</taxon>
        <taxon>Bacillati</taxon>
        <taxon>Actinomycetota</taxon>
        <taxon>Actinomycetes</taxon>
        <taxon>Kitasatosporales</taxon>
        <taxon>Streptomycetaceae</taxon>
        <taxon>Streptomyces</taxon>
    </lineage>
</organism>
<dbReference type="Gene3D" id="3.40.50.980">
    <property type="match status" value="4"/>
</dbReference>
<evidence type="ECO:0000256" key="1">
    <source>
        <dbReference type="ARBA" id="ARBA00001957"/>
    </source>
</evidence>
<comment type="similarity">
    <text evidence="2">Belongs to the ATP-dependent AMP-binding enzyme family.</text>
</comment>
<dbReference type="Pfam" id="PF13193">
    <property type="entry name" value="AMP-binding_C"/>
    <property type="match status" value="2"/>
</dbReference>
<dbReference type="Gene3D" id="1.10.1200.10">
    <property type="entry name" value="ACP-like"/>
    <property type="match status" value="1"/>
</dbReference>
<dbReference type="NCBIfam" id="TIGR01733">
    <property type="entry name" value="AA-adenyl-dom"/>
    <property type="match status" value="2"/>
</dbReference>
<dbReference type="InterPro" id="IPR006162">
    <property type="entry name" value="Ppantetheine_attach_site"/>
</dbReference>
<comment type="cofactor">
    <cofactor evidence="1">
        <name>pantetheine 4'-phosphate</name>
        <dbReference type="ChEBI" id="CHEBI:47942"/>
    </cofactor>
</comment>
<comment type="caution">
    <text evidence="6">The sequence shown here is derived from an EMBL/GenBank/DDBJ whole genome shotgun (WGS) entry which is preliminary data.</text>
</comment>
<dbReference type="FunFam" id="2.30.38.10:FF:000001">
    <property type="entry name" value="Non-ribosomal peptide synthetase PvdI"/>
    <property type="match status" value="2"/>
</dbReference>
<dbReference type="FunFam" id="3.40.50.12780:FF:000012">
    <property type="entry name" value="Non-ribosomal peptide synthetase"/>
    <property type="match status" value="2"/>
</dbReference>
<dbReference type="FunFam" id="1.10.1200.10:FF:000005">
    <property type="entry name" value="Nonribosomal peptide synthetase 1"/>
    <property type="match status" value="1"/>
</dbReference>
<dbReference type="SUPFAM" id="SSF47336">
    <property type="entry name" value="ACP-like"/>
    <property type="match status" value="2"/>
</dbReference>
<dbReference type="InterPro" id="IPR045851">
    <property type="entry name" value="AMP-bd_C_sf"/>
</dbReference>
<dbReference type="InterPro" id="IPR025110">
    <property type="entry name" value="AMP-bd_C"/>
</dbReference>
<dbReference type="InterPro" id="IPR023213">
    <property type="entry name" value="CAT-like_dom_sf"/>
</dbReference>
<evidence type="ECO:0000256" key="3">
    <source>
        <dbReference type="ARBA" id="ARBA00022450"/>
    </source>
</evidence>
<gene>
    <name evidence="6" type="ORF">STVIR_2726</name>
</gene>
<dbReference type="InterPro" id="IPR029058">
    <property type="entry name" value="AB_hydrolase_fold"/>
</dbReference>
<dbReference type="InterPro" id="IPR001242">
    <property type="entry name" value="Condensation_dom"/>
</dbReference>
<dbReference type="GO" id="GO:0072330">
    <property type="term" value="P:monocarboxylic acid biosynthetic process"/>
    <property type="evidence" value="ECO:0007669"/>
    <property type="project" value="UniProtKB-ARBA"/>
</dbReference>